<gene>
    <name evidence="3" type="ORF">CVLEPA_LOCUS29271</name>
</gene>
<evidence type="ECO:0000256" key="1">
    <source>
        <dbReference type="SAM" id="MobiDB-lite"/>
    </source>
</evidence>
<evidence type="ECO:0000313" key="4">
    <source>
        <dbReference type="Proteomes" id="UP001642483"/>
    </source>
</evidence>
<organism evidence="3 4">
    <name type="scientific">Clavelina lepadiformis</name>
    <name type="common">Light-bulb sea squirt</name>
    <name type="synonym">Ascidia lepadiformis</name>
    <dbReference type="NCBI Taxonomy" id="159417"/>
    <lineage>
        <taxon>Eukaryota</taxon>
        <taxon>Metazoa</taxon>
        <taxon>Chordata</taxon>
        <taxon>Tunicata</taxon>
        <taxon>Ascidiacea</taxon>
        <taxon>Aplousobranchia</taxon>
        <taxon>Clavelinidae</taxon>
        <taxon>Clavelina</taxon>
    </lineage>
</organism>
<protein>
    <submittedName>
        <fullName evidence="3">Uncharacterized protein</fullName>
    </submittedName>
</protein>
<dbReference type="InterPro" id="IPR037242">
    <property type="entry name" value="Vanabin-2_sf"/>
</dbReference>
<feature type="compositionally biased region" description="Acidic residues" evidence="1">
    <location>
        <begin position="283"/>
        <end position="292"/>
    </location>
</feature>
<feature type="signal peptide" evidence="2">
    <location>
        <begin position="1"/>
        <end position="21"/>
    </location>
</feature>
<keyword evidence="4" id="KW-1185">Reference proteome</keyword>
<feature type="region of interest" description="Disordered" evidence="1">
    <location>
        <begin position="24"/>
        <end position="50"/>
    </location>
</feature>
<feature type="compositionally biased region" description="Basic residues" evidence="1">
    <location>
        <begin position="24"/>
        <end position="46"/>
    </location>
</feature>
<evidence type="ECO:0000256" key="2">
    <source>
        <dbReference type="SAM" id="SignalP"/>
    </source>
</evidence>
<feature type="region of interest" description="Disordered" evidence="1">
    <location>
        <begin position="250"/>
        <end position="316"/>
    </location>
</feature>
<dbReference type="SUPFAM" id="SSF144129">
    <property type="entry name" value="Vanabin-like"/>
    <property type="match status" value="1"/>
</dbReference>
<sequence length="337" mass="38626">MKLRFVLVCLLVASLFYASETHSRGRQRNTFPRRNRHYSAGHKRRPGSLGKQIIDPASFFAPRRPASSRRGRTRWISGEEYPPLFSPDGLSRGAHWLRLRHRFPAHAHEMKAASPGLSRNWRRYLYQIRQLLNLSPLSRISGNLYEKMPMDTAHCRSTCNALCKAPTTCIESCLKNCTQDQSPQVCKMMCIASNCPSVASLDCRICKRSCTKKNRCKDRRCFHSCAFFGSLNQARCDLCMEKHCSQNDEEATEETEGVVLDDDNDENDSVTNEEENQEKALPDDDDEVERNEDENKNERLTHSLEKNDESIADYGDTLSPFDKIVLLNRMQGGRKKN</sequence>
<proteinExistence type="predicted"/>
<dbReference type="Gene3D" id="1.10.246.100">
    <property type="entry name" value="Vanadium-binding protein 2"/>
    <property type="match status" value="1"/>
</dbReference>
<feature type="compositionally biased region" description="Acidic residues" evidence="1">
    <location>
        <begin position="250"/>
        <end position="276"/>
    </location>
</feature>
<feature type="chain" id="PRO_5045510294" evidence="2">
    <location>
        <begin position="22"/>
        <end position="337"/>
    </location>
</feature>
<feature type="compositionally biased region" description="Basic and acidic residues" evidence="1">
    <location>
        <begin position="293"/>
        <end position="309"/>
    </location>
</feature>
<dbReference type="EMBL" id="CAWYQH010000152">
    <property type="protein sequence ID" value="CAK8696082.1"/>
    <property type="molecule type" value="Genomic_DNA"/>
</dbReference>
<accession>A0ABP0GWG6</accession>
<evidence type="ECO:0000313" key="3">
    <source>
        <dbReference type="EMBL" id="CAK8696082.1"/>
    </source>
</evidence>
<name>A0ABP0GWG6_CLALP</name>
<keyword evidence="2" id="KW-0732">Signal</keyword>
<reference evidence="3 4" key="1">
    <citation type="submission" date="2024-02" db="EMBL/GenBank/DDBJ databases">
        <authorList>
            <person name="Daric V."/>
            <person name="Darras S."/>
        </authorList>
    </citation>
    <scope>NUCLEOTIDE SEQUENCE [LARGE SCALE GENOMIC DNA]</scope>
</reference>
<dbReference type="Proteomes" id="UP001642483">
    <property type="component" value="Unassembled WGS sequence"/>
</dbReference>
<comment type="caution">
    <text evidence="3">The sequence shown here is derived from an EMBL/GenBank/DDBJ whole genome shotgun (WGS) entry which is preliminary data.</text>
</comment>